<dbReference type="InterPro" id="IPR030878">
    <property type="entry name" value="Ribosomal_uL15"/>
</dbReference>
<comment type="similarity">
    <text evidence="1 4 5">Belongs to the universal ribosomal protein uL15 family.</text>
</comment>
<evidence type="ECO:0000256" key="4">
    <source>
        <dbReference type="HAMAP-Rule" id="MF_01341"/>
    </source>
</evidence>
<dbReference type="HAMAP" id="MF_01341">
    <property type="entry name" value="Ribosomal_uL15"/>
    <property type="match status" value="1"/>
</dbReference>
<dbReference type="GO" id="GO:0022625">
    <property type="term" value="C:cytosolic large ribosomal subunit"/>
    <property type="evidence" value="ECO:0007669"/>
    <property type="project" value="TreeGrafter"/>
</dbReference>
<organism evidence="8 9">
    <name type="scientific">Candidatus Magasanikbacteria bacterium RIFCSPHIGHO2_02_FULL_51_14</name>
    <dbReference type="NCBI Taxonomy" id="1798683"/>
    <lineage>
        <taxon>Bacteria</taxon>
        <taxon>Candidatus Magasanikiibacteriota</taxon>
    </lineage>
</organism>
<evidence type="ECO:0000256" key="6">
    <source>
        <dbReference type="SAM" id="MobiDB-lite"/>
    </source>
</evidence>
<comment type="caution">
    <text evidence="8">The sequence shown here is derived from an EMBL/GenBank/DDBJ whole genome shotgun (WGS) entry which is preliminary data.</text>
</comment>
<dbReference type="PROSITE" id="PS00475">
    <property type="entry name" value="RIBOSOMAL_L15"/>
    <property type="match status" value="1"/>
</dbReference>
<evidence type="ECO:0000259" key="7">
    <source>
        <dbReference type="Pfam" id="PF00828"/>
    </source>
</evidence>
<keyword evidence="2 4" id="KW-0689">Ribosomal protein</keyword>
<dbReference type="SUPFAM" id="SSF52080">
    <property type="entry name" value="Ribosomal proteins L15p and L18e"/>
    <property type="match status" value="1"/>
</dbReference>
<gene>
    <name evidence="4" type="primary">rplO</name>
    <name evidence="8" type="ORF">A3C90_00820</name>
</gene>
<evidence type="ECO:0000313" key="8">
    <source>
        <dbReference type="EMBL" id="OGH69888.1"/>
    </source>
</evidence>
<dbReference type="GO" id="GO:0003735">
    <property type="term" value="F:structural constituent of ribosome"/>
    <property type="evidence" value="ECO:0007669"/>
    <property type="project" value="InterPro"/>
</dbReference>
<sequence length="147" mass="15673">MALSPQTIKPASGSKRRTKRVGRGSGSGRGTYSGRGMKGQRSRSGGRRGIARRGFKSALQKVPKLRGFSSMYPKKELVTLATLERVFADGDAVTPAILSERGTIDKPARGVKIVATGTLTKKLNFTDCLASKKAVELIEKAGGTMTF</sequence>
<dbReference type="Gene3D" id="3.100.10.10">
    <property type="match status" value="1"/>
</dbReference>
<evidence type="ECO:0000256" key="2">
    <source>
        <dbReference type="ARBA" id="ARBA00022980"/>
    </source>
</evidence>
<dbReference type="InterPro" id="IPR001196">
    <property type="entry name" value="Ribosomal_uL15_CS"/>
</dbReference>
<dbReference type="PANTHER" id="PTHR12934">
    <property type="entry name" value="50S RIBOSOMAL PROTEIN L15"/>
    <property type="match status" value="1"/>
</dbReference>
<comment type="function">
    <text evidence="4">Binds to the 23S rRNA.</text>
</comment>
<dbReference type="GO" id="GO:0019843">
    <property type="term" value="F:rRNA binding"/>
    <property type="evidence" value="ECO:0007669"/>
    <property type="project" value="UniProtKB-UniRule"/>
</dbReference>
<keyword evidence="4" id="KW-0699">rRNA-binding</keyword>
<evidence type="ECO:0000256" key="3">
    <source>
        <dbReference type="ARBA" id="ARBA00023274"/>
    </source>
</evidence>
<dbReference type="InterPro" id="IPR021131">
    <property type="entry name" value="Ribosomal_uL15/eL18"/>
</dbReference>
<dbReference type="InterPro" id="IPR005749">
    <property type="entry name" value="Ribosomal_uL15_bac-type"/>
</dbReference>
<feature type="compositionally biased region" description="Basic residues" evidence="6">
    <location>
        <begin position="38"/>
        <end position="55"/>
    </location>
</feature>
<keyword evidence="4" id="KW-0694">RNA-binding</keyword>
<feature type="domain" description="Large ribosomal subunit protein uL15/eL18" evidence="7">
    <location>
        <begin position="78"/>
        <end position="145"/>
    </location>
</feature>
<evidence type="ECO:0000256" key="1">
    <source>
        <dbReference type="ARBA" id="ARBA00007320"/>
    </source>
</evidence>
<dbReference type="AlphaFoldDB" id="A0A1F6MEC4"/>
<dbReference type="InterPro" id="IPR036227">
    <property type="entry name" value="Ribosomal_uL15/eL18_sf"/>
</dbReference>
<dbReference type="PANTHER" id="PTHR12934:SF11">
    <property type="entry name" value="LARGE RIBOSOMAL SUBUNIT PROTEIN UL15M"/>
    <property type="match status" value="1"/>
</dbReference>
<dbReference type="Proteomes" id="UP000177457">
    <property type="component" value="Unassembled WGS sequence"/>
</dbReference>
<name>A0A1F6MEC4_9BACT</name>
<comment type="subunit">
    <text evidence="4">Part of the 50S ribosomal subunit.</text>
</comment>
<accession>A0A1F6MEC4</accession>
<dbReference type="GO" id="GO:0006412">
    <property type="term" value="P:translation"/>
    <property type="evidence" value="ECO:0007669"/>
    <property type="project" value="UniProtKB-UniRule"/>
</dbReference>
<dbReference type="EMBL" id="MFQE01000060">
    <property type="protein sequence ID" value="OGH69888.1"/>
    <property type="molecule type" value="Genomic_DNA"/>
</dbReference>
<dbReference type="STRING" id="1798683.A3C90_00820"/>
<proteinExistence type="inferred from homology"/>
<dbReference type="Pfam" id="PF00828">
    <property type="entry name" value="Ribosomal_L27A"/>
    <property type="match status" value="1"/>
</dbReference>
<keyword evidence="3 4" id="KW-0687">Ribonucleoprotein</keyword>
<evidence type="ECO:0000313" key="9">
    <source>
        <dbReference type="Proteomes" id="UP000177457"/>
    </source>
</evidence>
<evidence type="ECO:0000256" key="5">
    <source>
        <dbReference type="RuleBase" id="RU003888"/>
    </source>
</evidence>
<feature type="region of interest" description="Disordered" evidence="6">
    <location>
        <begin position="1"/>
        <end position="55"/>
    </location>
</feature>
<protein>
    <recommendedName>
        <fullName evidence="4">Large ribosomal subunit protein uL15</fullName>
    </recommendedName>
</protein>
<feature type="compositionally biased region" description="Gly residues" evidence="6">
    <location>
        <begin position="23"/>
        <end position="37"/>
    </location>
</feature>
<reference evidence="8 9" key="1">
    <citation type="journal article" date="2016" name="Nat. Commun.">
        <title>Thousands of microbial genomes shed light on interconnected biogeochemical processes in an aquifer system.</title>
        <authorList>
            <person name="Anantharaman K."/>
            <person name="Brown C.T."/>
            <person name="Hug L.A."/>
            <person name="Sharon I."/>
            <person name="Castelle C.J."/>
            <person name="Probst A.J."/>
            <person name="Thomas B.C."/>
            <person name="Singh A."/>
            <person name="Wilkins M.J."/>
            <person name="Karaoz U."/>
            <person name="Brodie E.L."/>
            <person name="Williams K.H."/>
            <person name="Hubbard S.S."/>
            <person name="Banfield J.F."/>
        </authorList>
    </citation>
    <scope>NUCLEOTIDE SEQUENCE [LARGE SCALE GENOMIC DNA]</scope>
</reference>
<dbReference type="NCBIfam" id="TIGR01071">
    <property type="entry name" value="rplO_bact"/>
    <property type="match status" value="1"/>
</dbReference>